<evidence type="ECO:0000313" key="1">
    <source>
        <dbReference type="EMBL" id="GAA47985.1"/>
    </source>
</evidence>
<organism evidence="1 2">
    <name type="scientific">Clonorchis sinensis</name>
    <name type="common">Chinese liver fluke</name>
    <dbReference type="NCBI Taxonomy" id="79923"/>
    <lineage>
        <taxon>Eukaryota</taxon>
        <taxon>Metazoa</taxon>
        <taxon>Spiralia</taxon>
        <taxon>Lophotrochozoa</taxon>
        <taxon>Platyhelminthes</taxon>
        <taxon>Trematoda</taxon>
        <taxon>Digenea</taxon>
        <taxon>Opisthorchiida</taxon>
        <taxon>Opisthorchiata</taxon>
        <taxon>Opisthorchiidae</taxon>
        <taxon>Clonorchis</taxon>
    </lineage>
</organism>
<sequence length="137" mass="16103">MPRTIRFDYYRKQVAVTIQTVLLRSSIDNRLSVTVASRLVILLHEPRLRSFRQIFRFPTQLNQLQGCFVVRGCGKWSPGETELRYLQIFNNVCLRTVARTGECLRIRNEMRNLNSETDTGFRFCLAPEYNANRSRDL</sequence>
<protein>
    <submittedName>
        <fullName evidence="1">Uncharacterized protein</fullName>
    </submittedName>
</protein>
<gene>
    <name evidence="1" type="ORF">CLF_101048</name>
</gene>
<reference key="2">
    <citation type="submission" date="2011-10" db="EMBL/GenBank/DDBJ databases">
        <title>The genome and transcriptome sequence of Clonorchis sinensis provide insights into the carcinogenic liver fluke.</title>
        <authorList>
            <person name="Wang X."/>
            <person name="Huang Y."/>
            <person name="Chen W."/>
            <person name="Liu H."/>
            <person name="Guo L."/>
            <person name="Chen Y."/>
            <person name="Luo F."/>
            <person name="Zhou W."/>
            <person name="Sun J."/>
            <person name="Mao Q."/>
            <person name="Liang P."/>
            <person name="Zhou C."/>
            <person name="Tian Y."/>
            <person name="Men J."/>
            <person name="Lv X."/>
            <person name="Huang L."/>
            <person name="Zhou J."/>
            <person name="Hu Y."/>
            <person name="Li R."/>
            <person name="Zhang F."/>
            <person name="Lei H."/>
            <person name="Li X."/>
            <person name="Hu X."/>
            <person name="Liang C."/>
            <person name="Xu J."/>
            <person name="Wu Z."/>
            <person name="Yu X."/>
        </authorList>
    </citation>
    <scope>NUCLEOTIDE SEQUENCE</scope>
    <source>
        <strain>Henan</strain>
    </source>
</reference>
<proteinExistence type="predicted"/>
<dbReference type="Proteomes" id="UP000008909">
    <property type="component" value="Unassembled WGS sequence"/>
</dbReference>
<accession>G7Y4U9</accession>
<reference evidence="1" key="1">
    <citation type="journal article" date="2011" name="Genome Biol.">
        <title>The draft genome of the carcinogenic human liver fluke Clonorchis sinensis.</title>
        <authorList>
            <person name="Wang X."/>
            <person name="Chen W."/>
            <person name="Huang Y."/>
            <person name="Sun J."/>
            <person name="Men J."/>
            <person name="Liu H."/>
            <person name="Luo F."/>
            <person name="Guo L."/>
            <person name="Lv X."/>
            <person name="Deng C."/>
            <person name="Zhou C."/>
            <person name="Fan Y."/>
            <person name="Li X."/>
            <person name="Huang L."/>
            <person name="Hu Y."/>
            <person name="Liang C."/>
            <person name="Hu X."/>
            <person name="Xu J."/>
            <person name="Yu X."/>
        </authorList>
    </citation>
    <scope>NUCLEOTIDE SEQUENCE [LARGE SCALE GENOMIC DNA]</scope>
    <source>
        <strain evidence="1">Henan</strain>
    </source>
</reference>
<dbReference type="EMBL" id="DF142863">
    <property type="protein sequence ID" value="GAA47985.1"/>
    <property type="molecule type" value="Genomic_DNA"/>
</dbReference>
<evidence type="ECO:0000313" key="2">
    <source>
        <dbReference type="Proteomes" id="UP000008909"/>
    </source>
</evidence>
<name>G7Y4U9_CLOSI</name>
<keyword evidence="2" id="KW-1185">Reference proteome</keyword>
<dbReference type="AlphaFoldDB" id="G7Y4U9"/>